<organism evidence="2 3">
    <name type="scientific">Leucothrix pacifica</name>
    <dbReference type="NCBI Taxonomy" id="1247513"/>
    <lineage>
        <taxon>Bacteria</taxon>
        <taxon>Pseudomonadati</taxon>
        <taxon>Pseudomonadota</taxon>
        <taxon>Gammaproteobacteria</taxon>
        <taxon>Thiotrichales</taxon>
        <taxon>Thiotrichaceae</taxon>
        <taxon>Leucothrix</taxon>
    </lineage>
</organism>
<dbReference type="AlphaFoldDB" id="A0A317CCK3"/>
<name>A0A317CCK3_9GAMM</name>
<protein>
    <submittedName>
        <fullName evidence="2">Uncharacterized protein</fullName>
    </submittedName>
</protein>
<dbReference type="EMBL" id="QGKM01000050">
    <property type="protein sequence ID" value="PWQ95073.1"/>
    <property type="molecule type" value="Genomic_DNA"/>
</dbReference>
<evidence type="ECO:0000313" key="3">
    <source>
        <dbReference type="Proteomes" id="UP000245539"/>
    </source>
</evidence>
<reference evidence="2 3" key="1">
    <citation type="submission" date="2018-05" db="EMBL/GenBank/DDBJ databases">
        <title>Leucothrix arctica sp. nov., isolated from Arctic seawater.</title>
        <authorList>
            <person name="Choi A."/>
            <person name="Baek K."/>
        </authorList>
    </citation>
    <scope>NUCLEOTIDE SEQUENCE [LARGE SCALE GENOMIC DNA]</scope>
    <source>
        <strain evidence="2 3">JCM 18388</strain>
    </source>
</reference>
<dbReference type="RefSeq" id="WP_109838604.1">
    <property type="nucleotide sequence ID" value="NZ_QGKM01000050.1"/>
</dbReference>
<feature type="chain" id="PRO_5016388235" evidence="1">
    <location>
        <begin position="24"/>
        <end position="316"/>
    </location>
</feature>
<comment type="caution">
    <text evidence="2">The sequence shown here is derived from an EMBL/GenBank/DDBJ whole genome shotgun (WGS) entry which is preliminary data.</text>
</comment>
<dbReference type="Pfam" id="PF17963">
    <property type="entry name" value="Big_9"/>
    <property type="match status" value="3"/>
</dbReference>
<dbReference type="Gene3D" id="2.60.40.3440">
    <property type="match status" value="1"/>
</dbReference>
<sequence>MIKILTKKFVAVSLLSLSGAAMADYPVGVQDHYKALANQSHSFFVLDNDIGENLRLVKTNSWTLKGGRAEIRSQFELRKRYIYYTAPAGFTGEDEFWYVFEDEQGRTNAAKATVTVRSEDAVPLLPGNDDTTVQKNKTIRINVMKNDNDQFSRIVEFNDWSEKGGKVTMLEGFANRFSPYLTYTPPQDFVGTDTFWYVVGGSDPDGFKNAAKVTVTVTEADKSGDYPTGSPDNLQYVRGGNLFTTSYYPLDNDSGSELQFVGEGGYSELGGTYILSKSGAMSYYPPSGFSGQDRVWYVFEDALGRTNWSVVTFNVD</sequence>
<proteinExistence type="predicted"/>
<feature type="signal peptide" evidence="1">
    <location>
        <begin position="1"/>
        <end position="23"/>
    </location>
</feature>
<accession>A0A317CCK3</accession>
<dbReference type="OrthoDB" id="5902819at2"/>
<gene>
    <name evidence="2" type="ORF">DKW60_15660</name>
</gene>
<keyword evidence="3" id="KW-1185">Reference proteome</keyword>
<keyword evidence="1" id="KW-0732">Signal</keyword>
<evidence type="ECO:0000256" key="1">
    <source>
        <dbReference type="SAM" id="SignalP"/>
    </source>
</evidence>
<dbReference type="Proteomes" id="UP000245539">
    <property type="component" value="Unassembled WGS sequence"/>
</dbReference>
<evidence type="ECO:0000313" key="2">
    <source>
        <dbReference type="EMBL" id="PWQ95073.1"/>
    </source>
</evidence>